<keyword evidence="1" id="KW-0732">Signal</keyword>
<evidence type="ECO:0000313" key="2">
    <source>
        <dbReference type="EMBL" id="KAK9767899.1"/>
    </source>
</evidence>
<reference evidence="2 3" key="1">
    <citation type="submission" date="2023-04" db="EMBL/GenBank/DDBJ databases">
        <title>Genome of Basidiobolus ranarum AG-B5.</title>
        <authorList>
            <person name="Stajich J.E."/>
            <person name="Carter-House D."/>
            <person name="Gryganskyi A."/>
        </authorList>
    </citation>
    <scope>NUCLEOTIDE SEQUENCE [LARGE SCALE GENOMIC DNA]</scope>
    <source>
        <strain evidence="2 3">AG-B5</strain>
    </source>
</reference>
<feature type="signal peptide" evidence="1">
    <location>
        <begin position="1"/>
        <end position="21"/>
    </location>
</feature>
<gene>
    <name evidence="2" type="ORF">K7432_001879</name>
</gene>
<evidence type="ECO:0000313" key="3">
    <source>
        <dbReference type="Proteomes" id="UP001479436"/>
    </source>
</evidence>
<sequence>MYLKSFTSLASILISALSVVSKPITIGDPSINHLTVVNNSTDFCLFLPPEPGMIIGEHEHDAVVFCTKPNPVAPKAMMLPEGFIQSAHFNQTDTYVQVTGKMNPEAYNMSRTDGGGQFDNRGAPPLSGCDGYTYFVSLIEPDVGNYCIRCCNEKNDCNMGLSTQGCMAVISGDYS</sequence>
<accession>A0ABR2X283</accession>
<name>A0ABR2X283_9FUNG</name>
<dbReference type="EMBL" id="JASJQH010000046">
    <property type="protein sequence ID" value="KAK9767899.1"/>
    <property type="molecule type" value="Genomic_DNA"/>
</dbReference>
<evidence type="ECO:0000256" key="1">
    <source>
        <dbReference type="SAM" id="SignalP"/>
    </source>
</evidence>
<keyword evidence="3" id="KW-1185">Reference proteome</keyword>
<comment type="caution">
    <text evidence="2">The sequence shown here is derived from an EMBL/GenBank/DDBJ whole genome shotgun (WGS) entry which is preliminary data.</text>
</comment>
<organism evidence="2 3">
    <name type="scientific">Basidiobolus ranarum</name>
    <dbReference type="NCBI Taxonomy" id="34480"/>
    <lineage>
        <taxon>Eukaryota</taxon>
        <taxon>Fungi</taxon>
        <taxon>Fungi incertae sedis</taxon>
        <taxon>Zoopagomycota</taxon>
        <taxon>Entomophthoromycotina</taxon>
        <taxon>Basidiobolomycetes</taxon>
        <taxon>Basidiobolales</taxon>
        <taxon>Basidiobolaceae</taxon>
        <taxon>Basidiobolus</taxon>
    </lineage>
</organism>
<proteinExistence type="predicted"/>
<protein>
    <submittedName>
        <fullName evidence="2">Uncharacterized protein</fullName>
    </submittedName>
</protein>
<feature type="chain" id="PRO_5047522313" evidence="1">
    <location>
        <begin position="22"/>
        <end position="175"/>
    </location>
</feature>
<dbReference type="Proteomes" id="UP001479436">
    <property type="component" value="Unassembled WGS sequence"/>
</dbReference>